<comment type="caution">
    <text evidence="2">The sequence shown here is derived from an EMBL/GenBank/DDBJ whole genome shotgun (WGS) entry which is preliminary data.</text>
</comment>
<evidence type="ECO:0000313" key="3">
    <source>
        <dbReference type="Proteomes" id="UP000655225"/>
    </source>
</evidence>
<dbReference type="AlphaFoldDB" id="A0A835D2B3"/>
<feature type="transmembrane region" description="Helical" evidence="1">
    <location>
        <begin position="88"/>
        <end position="112"/>
    </location>
</feature>
<protein>
    <submittedName>
        <fullName evidence="2">Uncharacterized protein</fullName>
    </submittedName>
</protein>
<keyword evidence="1" id="KW-1133">Transmembrane helix</keyword>
<dbReference type="Proteomes" id="UP000655225">
    <property type="component" value="Unassembled WGS sequence"/>
</dbReference>
<organism evidence="2 3">
    <name type="scientific">Tetracentron sinense</name>
    <name type="common">Spur-leaf</name>
    <dbReference type="NCBI Taxonomy" id="13715"/>
    <lineage>
        <taxon>Eukaryota</taxon>
        <taxon>Viridiplantae</taxon>
        <taxon>Streptophyta</taxon>
        <taxon>Embryophyta</taxon>
        <taxon>Tracheophyta</taxon>
        <taxon>Spermatophyta</taxon>
        <taxon>Magnoliopsida</taxon>
        <taxon>Trochodendrales</taxon>
        <taxon>Trochodendraceae</taxon>
        <taxon>Tetracentron</taxon>
    </lineage>
</organism>
<keyword evidence="3" id="KW-1185">Reference proteome</keyword>
<evidence type="ECO:0000256" key="1">
    <source>
        <dbReference type="SAM" id="Phobius"/>
    </source>
</evidence>
<proteinExistence type="predicted"/>
<name>A0A835D2B3_TETSI</name>
<dbReference type="OrthoDB" id="242866at2759"/>
<evidence type="ECO:0000313" key="2">
    <source>
        <dbReference type="EMBL" id="KAF8380755.1"/>
    </source>
</evidence>
<accession>A0A835D2B3</accession>
<dbReference type="EMBL" id="JABCRI010000021">
    <property type="protein sequence ID" value="KAF8380755.1"/>
    <property type="molecule type" value="Genomic_DNA"/>
</dbReference>
<gene>
    <name evidence="2" type="ORF">HHK36_028245</name>
</gene>
<keyword evidence="1" id="KW-0812">Transmembrane</keyword>
<reference evidence="2 3" key="1">
    <citation type="submission" date="2020-04" db="EMBL/GenBank/DDBJ databases">
        <title>Plant Genome Project.</title>
        <authorList>
            <person name="Zhang R.-G."/>
        </authorList>
    </citation>
    <scope>NUCLEOTIDE SEQUENCE [LARGE SCALE GENOMIC DNA]</scope>
    <source>
        <strain evidence="2">YNK0</strain>
        <tissue evidence="2">Leaf</tissue>
    </source>
</reference>
<sequence>MRERKDYLRANIAGDDASDEELGAESRGEEYAGRRREWWTANTGEGFAGEMDGRVRWESENSLLLKMSGEEKMRSSDLIKGTDSALKFGWFFMFYLLHIGFCVFAAIAPPIVFHGKSLTYASAVGCDMEGKAAKIRDYEETIGHATVFGMKHCLLF</sequence>
<keyword evidence="1" id="KW-0472">Membrane</keyword>